<dbReference type="PANTHER" id="PTHR46730">
    <property type="entry name" value="POLYCYSTIN-1"/>
    <property type="match status" value="1"/>
</dbReference>
<feature type="domain" description="EGF-like" evidence="12">
    <location>
        <begin position="364"/>
        <end position="406"/>
    </location>
</feature>
<dbReference type="PROSITE" id="PS50026">
    <property type="entry name" value="EGF_3"/>
    <property type="match status" value="1"/>
</dbReference>
<evidence type="ECO:0000256" key="2">
    <source>
        <dbReference type="ARBA" id="ARBA00022536"/>
    </source>
</evidence>
<evidence type="ECO:0000256" key="7">
    <source>
        <dbReference type="ARBA" id="ARBA00023136"/>
    </source>
</evidence>
<comment type="caution">
    <text evidence="13">The sequence shown here is derived from an EMBL/GenBank/DDBJ whole genome shotgun (WGS) entry which is preliminary data.</text>
</comment>
<organism evidence="13 14">
    <name type="scientific">Cymbomonas tetramitiformis</name>
    <dbReference type="NCBI Taxonomy" id="36881"/>
    <lineage>
        <taxon>Eukaryota</taxon>
        <taxon>Viridiplantae</taxon>
        <taxon>Chlorophyta</taxon>
        <taxon>Pyramimonadophyceae</taxon>
        <taxon>Pyramimonadales</taxon>
        <taxon>Pyramimonadaceae</taxon>
        <taxon>Cymbomonas</taxon>
    </lineage>
</organism>
<evidence type="ECO:0000256" key="6">
    <source>
        <dbReference type="ARBA" id="ARBA00022989"/>
    </source>
</evidence>
<keyword evidence="8" id="KW-1015">Disulfide bond</keyword>
<evidence type="ECO:0000256" key="9">
    <source>
        <dbReference type="PROSITE-ProRule" id="PRU00076"/>
    </source>
</evidence>
<keyword evidence="2 9" id="KW-0245">EGF-like domain</keyword>
<dbReference type="InterPro" id="IPR013783">
    <property type="entry name" value="Ig-like_fold"/>
</dbReference>
<dbReference type="GO" id="GO:0005509">
    <property type="term" value="F:calcium ion binding"/>
    <property type="evidence" value="ECO:0007669"/>
    <property type="project" value="InterPro"/>
</dbReference>
<comment type="subcellular location">
    <subcellularLocation>
        <location evidence="1">Membrane</location>
    </subcellularLocation>
</comment>
<feature type="region of interest" description="Disordered" evidence="10">
    <location>
        <begin position="1867"/>
        <end position="1890"/>
    </location>
</feature>
<evidence type="ECO:0000313" key="13">
    <source>
        <dbReference type="EMBL" id="KAK3248983.1"/>
    </source>
</evidence>
<dbReference type="InterPro" id="IPR002859">
    <property type="entry name" value="PKD/REJ-like"/>
</dbReference>
<keyword evidence="4" id="KW-0732">Signal</keyword>
<evidence type="ECO:0000256" key="5">
    <source>
        <dbReference type="ARBA" id="ARBA00022737"/>
    </source>
</evidence>
<evidence type="ECO:0000259" key="12">
    <source>
        <dbReference type="PROSITE" id="PS50026"/>
    </source>
</evidence>
<feature type="transmembrane region" description="Helical" evidence="11">
    <location>
        <begin position="2318"/>
        <end position="2345"/>
    </location>
</feature>
<accession>A0AAE0C5T5</accession>
<keyword evidence="14" id="KW-1185">Reference proteome</keyword>
<dbReference type="CDD" id="cd00054">
    <property type="entry name" value="EGF_CA"/>
    <property type="match status" value="2"/>
</dbReference>
<feature type="transmembrane region" description="Helical" evidence="11">
    <location>
        <begin position="2047"/>
        <end position="2066"/>
    </location>
</feature>
<dbReference type="InterPro" id="IPR000742">
    <property type="entry name" value="EGF"/>
</dbReference>
<keyword evidence="7 11" id="KW-0472">Membrane</keyword>
<feature type="transmembrane region" description="Helical" evidence="11">
    <location>
        <begin position="2228"/>
        <end position="2246"/>
    </location>
</feature>
<comment type="caution">
    <text evidence="9">Lacks conserved residue(s) required for the propagation of feature annotation.</text>
</comment>
<gene>
    <name evidence="13" type="ORF">CYMTET_41581</name>
</gene>
<sequence length="2524" mass="271029">MTCASAPCNPLVICIPTPDGRTCGACPAGYAGDGVVCEDVDECSEAGRGGCDPLADCVNTAGGHACGRCPEGYLGSGSTRCLPSLSCEEDNGGCDLLTVCSAVSGGEACGACPPGYTGNGATGCVDEDGCAAEGADCYGVCVDAQAPEVGYTCAACPPGMVGDGAACMEDECFVDNGGCDTAVTCTMDIALGEPFCGECPTGQAAVEDELLSSGWRCAEIDGCKEAPCWSNGELSQPCEDVVAPGTGRVCGSCPGGFFASSSGVSCVDVDECEGEGNGGCWVSSEDAELRAECVNKAGTYVCGACPEGFIGTGERGCRARVLCDMNHGNCDPLSLCTDNTTTGYADCGACPQGYSGTGATACVDTDGCTLEPCFPGVACEDVPAPGEGRTCGSCPEGYWGTGESCEMCALQLGLDLQKSTVVNSTMKRSVVNQLAGVFRGLSHPGCVQTQGVEYRWDGVRSDAVAVPLDSATNKRETRTLYFPTRTLTTDVAYSMRLTATLAGNRQVSATAKVSFVVRGQGLVTLIQGGPVKTGEGQLLLLDAGHSYDPDGKPGELMYTWTCTRTDKWRTEAHCRDIEGSLLPPRMTSAALNLTLQGDVEAGAEYTFTCQVRKAERQSSASTTATIVKGSPPVPSIAPLLQRPSSNAILRLTSSVTSLWEESLTLVWSVEPASTTTLPVDLCSVASTPLNTLNLGLRAGALSPGGTYLFTLTAKDAHGPSSVALEVRVNSAPHSGVMVVGPSEGLILETVFAVEALDWEDGVDDKLLWYQLQFEVVGGVAEQRTLLSEWQPSPAFAQQMTAAGRAELDWQVTLYLYVKNVLGASTHAAQNVSVKPMAFSSEDGQDAYVDDALERAWEGLRMGDDTSSSIQGLASLLGQGSGNATSQRRNVLTDEAEHRALASDVRLRQREEMLEMASTAWNLLPASTDSMARIAQITAAVVEDPLEVSAVARAGFRDMVSTLVAASQQGDPDTAIGTQCSSALVAGLSDTMRGAVMGHAKSNRSGLPIQEVGLSVDRVRDVGLSQAQLLLPNEEPVQVATSVLSCTVQVLDLPSDDASTAIAATVTAPSGAMISLPGSLSKALEVNLREATVLVVGSAFDTHSDTDAKAVLEGRGIFSASNLTSISLHDGSLTNADGSSTNADGSELRVHGLDVALNFTLRVQPLVHLPSTFSRTQCVYWDAGAAEYRSDGCATLPNPVPPGVQVFWRTRNVTGLATLEAAWGVEDIAALSGNLTAGCEESWDAAYPEFAGADAGLRKYLGPECQLVVHGNAVGCFWEWRVQAFEGPGCVMAAEIECLCTHLTDFAAARTMPLGRVGLPDRLATVDAQDMAQVSLADVGASTVLLGVLATFMLGAPALFLISNWCHNRERMRLLYNMVDTRSSVFREYDGLWTWSMVDSSSDSVRCIHKNSFVAGIRSSRKRGDSRAPRGGLADQSRSQGSNHPTPLQNRVRAAHRQNRMSGILSTNASLSISEAPVRSSITPSLQAIPDSGGVHLDKSTMRASLAPPMPRIRGNPAPLGSPVVESSQQPRRPELSTFAQAALSSHSGNLLDGERTQRLTQQAVPATGTIPTSGLRGNVQGIARWFSARLPTMKREVSTPEKLKPYGIVQTQMATALFGAIGVQMYRLQLSVPFSYLQEQVRREACGRLPRGREEDESPAKGGQLSVDMTTMACETEEESVGYMNAVNPMAPGYEEYQLSQAKKPYLKEAEVMEGKEARARKSWAKLRLRRKLPVERFLGTAIVQAFLSVKVIVSKRDLEEQAYLARLAPWQMPPSRPFAWYVSAFKVLVSSLDQKGWYQRSFLWNMVFLQRVDGSFELSSFLATMLTAGEPLEDLSDNAVAAFDVHVLYRSVPPALLHVTAHLSGSGSSHAGENREAEGAKAPLSSDQASVPHSLAEARDVWATILVLEWLENVPFTWIENPDAHPKHRITLRDRAGMFIDSKCHVFPGLRGMLPELHTQAGILVNIWGDGHRARVVALYKEMHIEQDERQQQKLNVIPMKQYMQRARRRHWRKAKKCLWWLLKMHPLGAIYCISATEPFSRAERILIQANTFLLMFVFTVWFFYSKALYCCTDLRYHISCPDHADLDAPCFGFNYCSALQGAAAMLPEEVISDLFVCRAFPQSSLTGRMWVILIMIGILLPTTLFLSQLFIAAHSASVPGHWSSYTSKRAEKVFGPSLTAVVQGAFVAIYVLFFNFQRLNKALATGLILLITSLVNPRYIQAVIRAVLRVCAAAYANVVWLLALSRQLALRTSVLFALSKKEEELLARVSVSPVQHHLQQVAYFIILVIWIVIAWYLLTFAMFIRNFMGPAAEKEVITVWFMTLLVEMFGKDTVQLIIIRIFVDTALDKLRALVSGQDHIQVWFEHYVIMSIKQNTRENNEGDQDLGDDADADVDDIEIAADDTAKPASARPPLTSDPPAAQLSASVGESAPAADTVVHQPASMTTFNVADFPPRSTQELVAADFGMSVDELSMGESSLPPAALQAAFLDGDGGHPTFQAHTPKLSLEPALQSTYDLQQSLL</sequence>
<dbReference type="Proteomes" id="UP001190700">
    <property type="component" value="Unassembled WGS sequence"/>
</dbReference>
<feature type="transmembrane region" description="Helical" evidence="11">
    <location>
        <begin position="1343"/>
        <end position="1365"/>
    </location>
</feature>
<proteinExistence type="predicted"/>
<protein>
    <recommendedName>
        <fullName evidence="12">EGF-like domain-containing protein</fullName>
    </recommendedName>
</protein>
<dbReference type="GO" id="GO:0005886">
    <property type="term" value="C:plasma membrane"/>
    <property type="evidence" value="ECO:0007669"/>
    <property type="project" value="TreeGrafter"/>
</dbReference>
<dbReference type="SMART" id="SM00179">
    <property type="entry name" value="EGF_CA"/>
    <property type="match status" value="5"/>
</dbReference>
<dbReference type="Gene3D" id="2.10.25.10">
    <property type="entry name" value="Laminin"/>
    <property type="match status" value="4"/>
</dbReference>
<evidence type="ECO:0000256" key="1">
    <source>
        <dbReference type="ARBA" id="ARBA00004370"/>
    </source>
</evidence>
<dbReference type="InterPro" id="IPR001881">
    <property type="entry name" value="EGF-like_Ca-bd_dom"/>
</dbReference>
<dbReference type="EMBL" id="LGRX02027656">
    <property type="protein sequence ID" value="KAK3248983.1"/>
    <property type="molecule type" value="Genomic_DNA"/>
</dbReference>
<feature type="transmembrane region" description="Helical" evidence="11">
    <location>
        <begin position="2019"/>
        <end position="2041"/>
    </location>
</feature>
<dbReference type="PANTHER" id="PTHR46730:SF1">
    <property type="entry name" value="PLAT DOMAIN-CONTAINING PROTEIN"/>
    <property type="match status" value="1"/>
</dbReference>
<reference evidence="13 14" key="1">
    <citation type="journal article" date="2015" name="Genome Biol. Evol.">
        <title>Comparative Genomics of a Bacterivorous Green Alga Reveals Evolutionary Causalities and Consequences of Phago-Mixotrophic Mode of Nutrition.</title>
        <authorList>
            <person name="Burns J.A."/>
            <person name="Paasch A."/>
            <person name="Narechania A."/>
            <person name="Kim E."/>
        </authorList>
    </citation>
    <scope>NUCLEOTIDE SEQUENCE [LARGE SCALE GENOMIC DNA]</scope>
    <source>
        <strain evidence="13 14">PLY_AMNH</strain>
    </source>
</reference>
<evidence type="ECO:0000256" key="8">
    <source>
        <dbReference type="ARBA" id="ARBA00023157"/>
    </source>
</evidence>
<dbReference type="Pfam" id="PF02010">
    <property type="entry name" value="REJ"/>
    <property type="match status" value="1"/>
</dbReference>
<feature type="region of interest" description="Disordered" evidence="10">
    <location>
        <begin position="2405"/>
        <end position="2435"/>
    </location>
</feature>
<dbReference type="Gene3D" id="2.60.40.10">
    <property type="entry name" value="Immunoglobulins"/>
    <property type="match status" value="1"/>
</dbReference>
<evidence type="ECO:0000313" key="14">
    <source>
        <dbReference type="Proteomes" id="UP001190700"/>
    </source>
</evidence>
<dbReference type="FunFam" id="2.10.25.10:FF:000038">
    <property type="entry name" value="Fibrillin 2"/>
    <property type="match status" value="1"/>
</dbReference>
<feature type="transmembrane region" description="Helical" evidence="11">
    <location>
        <begin position="2283"/>
        <end position="2306"/>
    </location>
</feature>
<dbReference type="InterPro" id="IPR009030">
    <property type="entry name" value="Growth_fac_rcpt_cys_sf"/>
</dbReference>
<dbReference type="SUPFAM" id="SSF57184">
    <property type="entry name" value="Growth factor receptor domain"/>
    <property type="match status" value="2"/>
</dbReference>
<feature type="compositionally biased region" description="Polar residues" evidence="10">
    <location>
        <begin position="1435"/>
        <end position="1448"/>
    </location>
</feature>
<feature type="transmembrane region" description="Helical" evidence="11">
    <location>
        <begin position="2175"/>
        <end position="2197"/>
    </location>
</feature>
<evidence type="ECO:0000256" key="4">
    <source>
        <dbReference type="ARBA" id="ARBA00022729"/>
    </source>
</evidence>
<feature type="transmembrane region" description="Helical" evidence="11">
    <location>
        <begin position="2132"/>
        <end position="2155"/>
    </location>
</feature>
<keyword evidence="3 11" id="KW-0812">Transmembrane</keyword>
<feature type="region of interest" description="Disordered" evidence="10">
    <location>
        <begin position="1417"/>
        <end position="1452"/>
    </location>
</feature>
<keyword evidence="6 11" id="KW-1133">Transmembrane helix</keyword>
<evidence type="ECO:0000256" key="11">
    <source>
        <dbReference type="SAM" id="Phobius"/>
    </source>
</evidence>
<dbReference type="GO" id="GO:0005261">
    <property type="term" value="F:monoatomic cation channel activity"/>
    <property type="evidence" value="ECO:0007669"/>
    <property type="project" value="TreeGrafter"/>
</dbReference>
<dbReference type="GO" id="GO:0006816">
    <property type="term" value="P:calcium ion transport"/>
    <property type="evidence" value="ECO:0007669"/>
    <property type="project" value="TreeGrafter"/>
</dbReference>
<keyword evidence="5" id="KW-0677">Repeat</keyword>
<evidence type="ECO:0000256" key="3">
    <source>
        <dbReference type="ARBA" id="ARBA00022692"/>
    </source>
</evidence>
<feature type="region of interest" description="Disordered" evidence="10">
    <location>
        <begin position="1507"/>
        <end position="1533"/>
    </location>
</feature>
<evidence type="ECO:0000256" key="10">
    <source>
        <dbReference type="SAM" id="MobiDB-lite"/>
    </source>
</evidence>
<name>A0AAE0C5T5_9CHLO</name>
<dbReference type="SMART" id="SM00181">
    <property type="entry name" value="EGF"/>
    <property type="match status" value="9"/>
</dbReference>